<dbReference type="AlphaFoldDB" id="A0A7T7XNA4"/>
<keyword evidence="1" id="KW-0812">Transmembrane</keyword>
<keyword evidence="3" id="KW-1185">Reference proteome</keyword>
<protein>
    <recommendedName>
        <fullName evidence="4">DUF4384 domain-containing protein</fullName>
    </recommendedName>
</protein>
<evidence type="ECO:0000256" key="1">
    <source>
        <dbReference type="SAM" id="Phobius"/>
    </source>
</evidence>
<feature type="transmembrane region" description="Helical" evidence="1">
    <location>
        <begin position="74"/>
        <end position="96"/>
    </location>
</feature>
<sequence>MNRPSHISVLMLERYNCGEVTAEEKEQIETALDSDAGLSQALADIRRSDFEFRNTYPEHSSLPKSGKKKYRTAAVAPIALGLCAAAALFAAMLPLFRSDASVPMTDRMKGGAELTVYLKTDNAKLPDNAVLGAGNTIQLAYMVSGNRYGVIFSIDGRGAVTMHYPYSMEGSTLLVSGKRTALEDAYTLDDAPDYEIFFFVIDDEPLNVTKIMNSAGIMALNPGTVLEQSSRVFKDYEIKTVVLRKE</sequence>
<organism evidence="2 3">
    <name type="scientific">Breznakiella homolactica</name>
    <dbReference type="NCBI Taxonomy" id="2798577"/>
    <lineage>
        <taxon>Bacteria</taxon>
        <taxon>Pseudomonadati</taxon>
        <taxon>Spirochaetota</taxon>
        <taxon>Spirochaetia</taxon>
        <taxon>Spirochaetales</taxon>
        <taxon>Breznakiellaceae</taxon>
        <taxon>Breznakiella</taxon>
    </lineage>
</organism>
<gene>
    <name evidence="2" type="ORF">JFL75_00795</name>
</gene>
<accession>A0A7T7XNA4</accession>
<keyword evidence="1" id="KW-1133">Transmembrane helix</keyword>
<name>A0A7T7XNA4_9SPIR</name>
<reference evidence="2" key="1">
    <citation type="submission" date="2021-01" db="EMBL/GenBank/DDBJ databases">
        <title>Description of Breznakiella homolactica.</title>
        <authorList>
            <person name="Song Y."/>
            <person name="Brune A."/>
        </authorList>
    </citation>
    <scope>NUCLEOTIDE SEQUENCE</scope>
    <source>
        <strain evidence="2">RmG30</strain>
    </source>
</reference>
<dbReference type="EMBL" id="CP067089">
    <property type="protein sequence ID" value="QQO09490.1"/>
    <property type="molecule type" value="Genomic_DNA"/>
</dbReference>
<dbReference type="Proteomes" id="UP000595917">
    <property type="component" value="Chromosome"/>
</dbReference>
<evidence type="ECO:0000313" key="3">
    <source>
        <dbReference type="Proteomes" id="UP000595917"/>
    </source>
</evidence>
<evidence type="ECO:0008006" key="4">
    <source>
        <dbReference type="Google" id="ProtNLM"/>
    </source>
</evidence>
<dbReference type="RefSeq" id="WP_215626793.1">
    <property type="nucleotide sequence ID" value="NZ_CP067089.2"/>
</dbReference>
<keyword evidence="1" id="KW-0472">Membrane</keyword>
<proteinExistence type="predicted"/>
<evidence type="ECO:0000313" key="2">
    <source>
        <dbReference type="EMBL" id="QQO09490.1"/>
    </source>
</evidence>
<dbReference type="KEGG" id="bhc:JFL75_00795"/>